<reference evidence="1" key="1">
    <citation type="submission" date="2019-12" db="EMBL/GenBank/DDBJ databases">
        <title>Actinomadura physcomitrii sp. nov., a novel actinomycete isolated from moss [Physcomitrium sphaericum (Ludw) Fuernr].</title>
        <authorList>
            <person name="Zhuang X."/>
        </authorList>
    </citation>
    <scope>NUCLEOTIDE SEQUENCE [LARGE SCALE GENOMIC DNA]</scope>
    <source>
        <strain evidence="1">LD22</strain>
    </source>
</reference>
<dbReference type="AlphaFoldDB" id="A0A6I4M0U7"/>
<proteinExistence type="predicted"/>
<protein>
    <submittedName>
        <fullName evidence="1">DUF2461 family protein</fullName>
    </submittedName>
</protein>
<dbReference type="Pfam" id="PF09365">
    <property type="entry name" value="DUF2461"/>
    <property type="match status" value="1"/>
</dbReference>
<sequence>MASVACGAPAASFTVHGLNGTVKDLRSLTCADLKAQGLGAQAAQHVIKRVADAYTTLRANLRAGNLSGENSRRRRKARAAVGADSSGKELQAIVDGLRAAGLEIAGDRLKTRPRGTPEDHPRLDLLRHRSLHAREGWPAVPWMATREAVTRVRDAWRRLRPLVEWGDEHVGPPDFSR</sequence>
<gene>
    <name evidence="1" type="ORF">F8568_003070</name>
</gene>
<dbReference type="Proteomes" id="UP000462055">
    <property type="component" value="Unassembled WGS sequence"/>
</dbReference>
<name>A0A6I4M0U7_9ACTN</name>
<dbReference type="EMBL" id="WBMS02000002">
    <property type="protein sequence ID" value="MVZ99382.1"/>
    <property type="molecule type" value="Genomic_DNA"/>
</dbReference>
<dbReference type="InterPro" id="IPR012808">
    <property type="entry name" value="CHP02453"/>
</dbReference>
<keyword evidence="2" id="KW-1185">Reference proteome</keyword>
<organism evidence="1 2">
    <name type="scientific">Actinomadura physcomitrii</name>
    <dbReference type="NCBI Taxonomy" id="2650748"/>
    <lineage>
        <taxon>Bacteria</taxon>
        <taxon>Bacillati</taxon>
        <taxon>Actinomycetota</taxon>
        <taxon>Actinomycetes</taxon>
        <taxon>Streptosporangiales</taxon>
        <taxon>Thermomonosporaceae</taxon>
        <taxon>Actinomadura</taxon>
    </lineage>
</organism>
<accession>A0A6I4M0U7</accession>
<evidence type="ECO:0000313" key="2">
    <source>
        <dbReference type="Proteomes" id="UP000462055"/>
    </source>
</evidence>
<evidence type="ECO:0000313" key="1">
    <source>
        <dbReference type="EMBL" id="MVZ99382.1"/>
    </source>
</evidence>
<comment type="caution">
    <text evidence="1">The sequence shown here is derived from an EMBL/GenBank/DDBJ whole genome shotgun (WGS) entry which is preliminary data.</text>
</comment>